<dbReference type="Pfam" id="PF00581">
    <property type="entry name" value="Rhodanese"/>
    <property type="match status" value="1"/>
</dbReference>
<evidence type="ECO:0000259" key="1">
    <source>
        <dbReference type="PROSITE" id="PS50206"/>
    </source>
</evidence>
<protein>
    <submittedName>
        <fullName evidence="2">Rhodanese-like domain-containing protein</fullName>
    </submittedName>
</protein>
<dbReference type="EMBL" id="JAABNT010000004">
    <property type="protein sequence ID" value="NEK22359.1"/>
    <property type="molecule type" value="Genomic_DNA"/>
</dbReference>
<name>A0A6P0C841_9RHOB</name>
<dbReference type="AlphaFoldDB" id="A0A6P0C841"/>
<dbReference type="Gene3D" id="3.40.250.10">
    <property type="entry name" value="Rhodanese-like domain"/>
    <property type="match status" value="1"/>
</dbReference>
<dbReference type="Proteomes" id="UP000468591">
    <property type="component" value="Unassembled WGS sequence"/>
</dbReference>
<organism evidence="2 3">
    <name type="scientific">Sulfitobacter sediminilitoris</name>
    <dbReference type="NCBI Taxonomy" id="2698830"/>
    <lineage>
        <taxon>Bacteria</taxon>
        <taxon>Pseudomonadati</taxon>
        <taxon>Pseudomonadota</taxon>
        <taxon>Alphaproteobacteria</taxon>
        <taxon>Rhodobacterales</taxon>
        <taxon>Roseobacteraceae</taxon>
        <taxon>Sulfitobacter</taxon>
    </lineage>
</organism>
<dbReference type="SMART" id="SM00450">
    <property type="entry name" value="RHOD"/>
    <property type="match status" value="1"/>
</dbReference>
<dbReference type="InterPro" id="IPR001763">
    <property type="entry name" value="Rhodanese-like_dom"/>
</dbReference>
<reference evidence="2 3" key="1">
    <citation type="submission" date="2020-01" db="EMBL/GenBank/DDBJ databases">
        <title>Sulfitobacter sediminilitoris sp. nov., isolated from a tidal flat.</title>
        <authorList>
            <person name="Park S."/>
            <person name="Yoon J.-H."/>
        </authorList>
    </citation>
    <scope>NUCLEOTIDE SEQUENCE [LARGE SCALE GENOMIC DNA]</scope>
    <source>
        <strain evidence="2 3">JBTF-M27</strain>
    </source>
</reference>
<gene>
    <name evidence="2" type="ORF">GV827_08100</name>
</gene>
<feature type="domain" description="Rhodanese" evidence="1">
    <location>
        <begin position="28"/>
        <end position="125"/>
    </location>
</feature>
<evidence type="ECO:0000313" key="2">
    <source>
        <dbReference type="EMBL" id="NEK22359.1"/>
    </source>
</evidence>
<dbReference type="PROSITE" id="PS50206">
    <property type="entry name" value="RHODANESE_3"/>
    <property type="match status" value="1"/>
</dbReference>
<accession>A0A6P0C841</accession>
<comment type="caution">
    <text evidence="2">The sequence shown here is derived from an EMBL/GenBank/DDBJ whole genome shotgun (WGS) entry which is preliminary data.</text>
</comment>
<dbReference type="GO" id="GO:0004792">
    <property type="term" value="F:thiosulfate-cyanide sulfurtransferase activity"/>
    <property type="evidence" value="ECO:0007669"/>
    <property type="project" value="TreeGrafter"/>
</dbReference>
<dbReference type="PANTHER" id="PTHR44086:SF13">
    <property type="entry name" value="THIOSULFATE SULFURTRANSFERASE PSPE"/>
    <property type="match status" value="1"/>
</dbReference>
<dbReference type="PANTHER" id="PTHR44086">
    <property type="entry name" value="THIOSULFATE SULFURTRANSFERASE RDL2, MITOCHONDRIAL-RELATED"/>
    <property type="match status" value="1"/>
</dbReference>
<dbReference type="SUPFAM" id="SSF52821">
    <property type="entry name" value="Rhodanese/Cell cycle control phosphatase"/>
    <property type="match status" value="1"/>
</dbReference>
<sequence>MKTAKDFLEEAHAVVPKMDAKDAIAKHAEGEGTFIDVRDIASIKESGTIKGAHHVPRGMIEFHADPNMEGFYNPIFQKDAPLYLICGAGGQAALSGKTLKDMGYTNVTNIGGFPGWKEAGGPTEEI</sequence>
<dbReference type="InterPro" id="IPR036873">
    <property type="entry name" value="Rhodanese-like_dom_sf"/>
</dbReference>
<proteinExistence type="predicted"/>
<keyword evidence="3" id="KW-1185">Reference proteome</keyword>
<dbReference type="RefSeq" id="WP_164353292.1">
    <property type="nucleotide sequence ID" value="NZ_JAABNT010000004.1"/>
</dbReference>
<evidence type="ECO:0000313" key="3">
    <source>
        <dbReference type="Proteomes" id="UP000468591"/>
    </source>
</evidence>